<keyword evidence="2" id="KW-1185">Reference proteome</keyword>
<accession>A0A822YJM2</accession>
<dbReference type="AlphaFoldDB" id="A0A822YJM2"/>
<organism evidence="1 2">
    <name type="scientific">Nelumbo nucifera</name>
    <name type="common">Sacred lotus</name>
    <dbReference type="NCBI Taxonomy" id="4432"/>
    <lineage>
        <taxon>Eukaryota</taxon>
        <taxon>Viridiplantae</taxon>
        <taxon>Streptophyta</taxon>
        <taxon>Embryophyta</taxon>
        <taxon>Tracheophyta</taxon>
        <taxon>Spermatophyta</taxon>
        <taxon>Magnoliopsida</taxon>
        <taxon>Proteales</taxon>
        <taxon>Nelumbonaceae</taxon>
        <taxon>Nelumbo</taxon>
    </lineage>
</organism>
<evidence type="ECO:0000313" key="2">
    <source>
        <dbReference type="Proteomes" id="UP000607653"/>
    </source>
</evidence>
<proteinExistence type="predicted"/>
<dbReference type="Proteomes" id="UP000607653">
    <property type="component" value="Unassembled WGS sequence"/>
</dbReference>
<protein>
    <submittedName>
        <fullName evidence="1">Uncharacterized protein</fullName>
    </submittedName>
</protein>
<gene>
    <name evidence="1" type="ORF">HUJ06_010360</name>
</gene>
<sequence length="34" mass="3994">MMFEQATSSSLIFAFFFHNSLSQEKEHNNITDNK</sequence>
<name>A0A822YJM2_NELNU</name>
<dbReference type="EMBL" id="DUZY01000003">
    <property type="protein sequence ID" value="DAD31509.1"/>
    <property type="molecule type" value="Genomic_DNA"/>
</dbReference>
<reference evidence="1 2" key="1">
    <citation type="journal article" date="2020" name="Mol. Biol. Evol.">
        <title>Distinct Expression and Methylation Patterns for Genes with Different Fates following a Single Whole-Genome Duplication in Flowering Plants.</title>
        <authorList>
            <person name="Shi T."/>
            <person name="Rahmani R.S."/>
            <person name="Gugger P.F."/>
            <person name="Wang M."/>
            <person name="Li H."/>
            <person name="Zhang Y."/>
            <person name="Li Z."/>
            <person name="Wang Q."/>
            <person name="Van de Peer Y."/>
            <person name="Marchal K."/>
            <person name="Chen J."/>
        </authorList>
    </citation>
    <scope>NUCLEOTIDE SEQUENCE [LARGE SCALE GENOMIC DNA]</scope>
    <source>
        <tissue evidence="1">Leaf</tissue>
    </source>
</reference>
<comment type="caution">
    <text evidence="1">The sequence shown here is derived from an EMBL/GenBank/DDBJ whole genome shotgun (WGS) entry which is preliminary data.</text>
</comment>
<evidence type="ECO:0000313" key="1">
    <source>
        <dbReference type="EMBL" id="DAD31509.1"/>
    </source>
</evidence>